<reference evidence="4" key="1">
    <citation type="submission" date="2016-06" db="UniProtKB">
        <authorList>
            <consortium name="WormBaseParasite"/>
        </authorList>
    </citation>
    <scope>IDENTIFICATION</scope>
</reference>
<gene>
    <name evidence="2" type="ORF">SBAD_LOCUS10162</name>
</gene>
<dbReference type="EMBL" id="UZAM01013705">
    <property type="protein sequence ID" value="VDP29530.1"/>
    <property type="molecule type" value="Genomic_DNA"/>
</dbReference>
<dbReference type="AlphaFoldDB" id="A0A183J2R5"/>
<protein>
    <submittedName>
        <fullName evidence="2 4">Uncharacterized protein</fullName>
    </submittedName>
</protein>
<accession>A0A183J2R5</accession>
<proteinExistence type="predicted"/>
<evidence type="ECO:0000313" key="4">
    <source>
        <dbReference type="WBParaSite" id="SBAD_0001052701-mRNA-1"/>
    </source>
</evidence>
<reference evidence="2 3" key="2">
    <citation type="submission" date="2018-11" db="EMBL/GenBank/DDBJ databases">
        <authorList>
            <consortium name="Pathogen Informatics"/>
        </authorList>
    </citation>
    <scope>NUCLEOTIDE SEQUENCE [LARGE SCALE GENOMIC DNA]</scope>
</reference>
<sequence>MAVDDGRTLREAMGCRPINGPPRSQASTNAADPNLEDDDVEGDRRPLTMTAVAQTNLFTLGTAKTEAVAAVYRP</sequence>
<dbReference type="WBParaSite" id="SBAD_0001052701-mRNA-1">
    <property type="protein sequence ID" value="SBAD_0001052701-mRNA-1"/>
    <property type="gene ID" value="SBAD_0001052701"/>
</dbReference>
<keyword evidence="3" id="KW-1185">Reference proteome</keyword>
<evidence type="ECO:0000313" key="3">
    <source>
        <dbReference type="Proteomes" id="UP000270296"/>
    </source>
</evidence>
<organism evidence="4">
    <name type="scientific">Soboliphyme baturini</name>
    <dbReference type="NCBI Taxonomy" id="241478"/>
    <lineage>
        <taxon>Eukaryota</taxon>
        <taxon>Metazoa</taxon>
        <taxon>Ecdysozoa</taxon>
        <taxon>Nematoda</taxon>
        <taxon>Enoplea</taxon>
        <taxon>Dorylaimia</taxon>
        <taxon>Dioctophymatida</taxon>
        <taxon>Dioctophymatoidea</taxon>
        <taxon>Soboliphymatidae</taxon>
        <taxon>Soboliphyme</taxon>
    </lineage>
</organism>
<evidence type="ECO:0000313" key="2">
    <source>
        <dbReference type="EMBL" id="VDP29530.1"/>
    </source>
</evidence>
<feature type="compositionally biased region" description="Basic and acidic residues" evidence="1">
    <location>
        <begin position="1"/>
        <end position="10"/>
    </location>
</feature>
<evidence type="ECO:0000256" key="1">
    <source>
        <dbReference type="SAM" id="MobiDB-lite"/>
    </source>
</evidence>
<dbReference type="Proteomes" id="UP000270296">
    <property type="component" value="Unassembled WGS sequence"/>
</dbReference>
<feature type="region of interest" description="Disordered" evidence="1">
    <location>
        <begin position="1"/>
        <end position="44"/>
    </location>
</feature>
<name>A0A183J2R5_9BILA</name>
<feature type="compositionally biased region" description="Polar residues" evidence="1">
    <location>
        <begin position="22"/>
        <end position="31"/>
    </location>
</feature>